<sequence>MNSVSQYEELLTLLQLIHHLHDFVNLSQLFQVVAASFEFRRHLGYFPLNTWSYLCQISPDTSLLTHIWEVLLEFLITVMTFGYLKELWNIYRLADFTLVMVTHDCASELHGSHMGNKQQVSGKQPQEKLYSSIPNLGPWCPSMTIA</sequence>
<dbReference type="Ensembl" id="ENSACUT00000005218.1">
    <property type="protein sequence ID" value="ENSACUP00000004891.1"/>
    <property type="gene ID" value="ENSACUG00000003335.1"/>
</dbReference>
<accession>A0A663LZ99</accession>
<dbReference type="Proteomes" id="UP000472269">
    <property type="component" value="Unplaced"/>
</dbReference>
<evidence type="ECO:0000313" key="2">
    <source>
        <dbReference type="Proteomes" id="UP000472269"/>
    </source>
</evidence>
<proteinExistence type="predicted"/>
<protein>
    <submittedName>
        <fullName evidence="1">Uncharacterized protein</fullName>
    </submittedName>
</protein>
<dbReference type="AlphaFoldDB" id="A0A663LZ99"/>
<reference evidence="1" key="2">
    <citation type="submission" date="2025-09" db="UniProtKB">
        <authorList>
            <consortium name="Ensembl"/>
        </authorList>
    </citation>
    <scope>IDENTIFICATION</scope>
</reference>
<keyword evidence="2" id="KW-1185">Reference proteome</keyword>
<organism evidence="1 2">
    <name type="scientific">Athene cunicularia</name>
    <name type="common">Burrowing owl</name>
    <name type="synonym">Speotyto cunicularia</name>
    <dbReference type="NCBI Taxonomy" id="194338"/>
    <lineage>
        <taxon>Eukaryota</taxon>
        <taxon>Metazoa</taxon>
        <taxon>Chordata</taxon>
        <taxon>Craniata</taxon>
        <taxon>Vertebrata</taxon>
        <taxon>Euteleostomi</taxon>
        <taxon>Archelosauria</taxon>
        <taxon>Archosauria</taxon>
        <taxon>Dinosauria</taxon>
        <taxon>Saurischia</taxon>
        <taxon>Theropoda</taxon>
        <taxon>Coelurosauria</taxon>
        <taxon>Aves</taxon>
        <taxon>Neognathae</taxon>
        <taxon>Neoaves</taxon>
        <taxon>Telluraves</taxon>
        <taxon>Strigiformes</taxon>
        <taxon>Strigidae</taxon>
        <taxon>Athene</taxon>
    </lineage>
</organism>
<name>A0A663LZ99_ATHCN</name>
<reference evidence="1" key="1">
    <citation type="submission" date="2025-08" db="UniProtKB">
        <authorList>
            <consortium name="Ensembl"/>
        </authorList>
    </citation>
    <scope>IDENTIFICATION</scope>
</reference>
<evidence type="ECO:0000313" key="1">
    <source>
        <dbReference type="Ensembl" id="ENSACUP00000004891.1"/>
    </source>
</evidence>